<dbReference type="GO" id="GO:0046872">
    <property type="term" value="F:metal ion binding"/>
    <property type="evidence" value="ECO:0007669"/>
    <property type="project" value="UniProtKB-KW"/>
</dbReference>
<name>A0A084GXI9_METID</name>
<dbReference type="PANTHER" id="PTHR43084">
    <property type="entry name" value="PERSULFIDE DIOXYGENASE ETHE1"/>
    <property type="match status" value="1"/>
</dbReference>
<dbReference type="RefSeq" id="WP_029566909.1">
    <property type="nucleotide sequence ID" value="NZ_JNVC02000005.1"/>
</dbReference>
<dbReference type="FunFam" id="3.40.250.10:FF:000049">
    <property type="entry name" value="Phage shock protein E"/>
    <property type="match status" value="1"/>
</dbReference>
<dbReference type="EMBL" id="JNVC02000005">
    <property type="protein sequence ID" value="KEZ52051.1"/>
    <property type="molecule type" value="Genomic_DNA"/>
</dbReference>
<dbReference type="AlphaFoldDB" id="A0A084GXI9"/>
<keyword evidence="3" id="KW-0378">Hydrolase</keyword>
<dbReference type="CDD" id="cd00158">
    <property type="entry name" value="RHOD"/>
    <property type="match status" value="2"/>
</dbReference>
<dbReference type="InterPro" id="IPR036866">
    <property type="entry name" value="RibonucZ/Hydroxyglut_hydro"/>
</dbReference>
<dbReference type="CDD" id="cd07724">
    <property type="entry name" value="POD-like_MBL-fold"/>
    <property type="match status" value="1"/>
</dbReference>
<organism evidence="3 4">
    <name type="scientific">Metabacillus indicus</name>
    <name type="common">Bacillus indicus</name>
    <dbReference type="NCBI Taxonomy" id="246786"/>
    <lineage>
        <taxon>Bacteria</taxon>
        <taxon>Bacillati</taxon>
        <taxon>Bacillota</taxon>
        <taxon>Bacilli</taxon>
        <taxon>Bacillales</taxon>
        <taxon>Bacillaceae</taxon>
        <taxon>Metabacillus</taxon>
    </lineage>
</organism>
<accession>A0A084GXI9</accession>
<dbReference type="Pfam" id="PF00581">
    <property type="entry name" value="Rhodanese"/>
    <property type="match status" value="2"/>
</dbReference>
<dbReference type="GO" id="GO:0016787">
    <property type="term" value="F:hydrolase activity"/>
    <property type="evidence" value="ECO:0007669"/>
    <property type="project" value="UniProtKB-KW"/>
</dbReference>
<keyword evidence="1" id="KW-0479">Metal-binding</keyword>
<dbReference type="PROSITE" id="PS50206">
    <property type="entry name" value="RHODANESE_3"/>
    <property type="match status" value="2"/>
</dbReference>
<gene>
    <name evidence="3" type="ORF">GS18_0213245</name>
</gene>
<proteinExistence type="predicted"/>
<dbReference type="InterPro" id="IPR001279">
    <property type="entry name" value="Metallo-B-lactamas"/>
</dbReference>
<evidence type="ECO:0000256" key="1">
    <source>
        <dbReference type="ARBA" id="ARBA00022723"/>
    </source>
</evidence>
<dbReference type="PANTHER" id="PTHR43084:SF1">
    <property type="entry name" value="PERSULFIDE DIOXYGENASE ETHE1, MITOCHONDRIAL"/>
    <property type="match status" value="1"/>
</dbReference>
<dbReference type="GO" id="GO:0070813">
    <property type="term" value="P:hydrogen sulfide metabolic process"/>
    <property type="evidence" value="ECO:0007669"/>
    <property type="project" value="TreeGrafter"/>
</dbReference>
<dbReference type="InterPro" id="IPR001763">
    <property type="entry name" value="Rhodanese-like_dom"/>
</dbReference>
<dbReference type="SMART" id="SM00450">
    <property type="entry name" value="RHOD"/>
    <property type="match status" value="2"/>
</dbReference>
<dbReference type="FunFam" id="3.60.15.10:FF:000030">
    <property type="entry name" value="Metallo-beta-lactamase family protein"/>
    <property type="match status" value="1"/>
</dbReference>
<dbReference type="InterPro" id="IPR036873">
    <property type="entry name" value="Rhodanese-like_dom_sf"/>
</dbReference>
<feature type="domain" description="Rhodanese" evidence="2">
    <location>
        <begin position="279"/>
        <end position="352"/>
    </location>
</feature>
<dbReference type="Proteomes" id="UP000028549">
    <property type="component" value="Unassembled WGS sequence"/>
</dbReference>
<dbReference type="SMART" id="SM00849">
    <property type="entry name" value="Lactamase_B"/>
    <property type="match status" value="1"/>
</dbReference>
<dbReference type="STRING" id="246786.GS18_0213245"/>
<dbReference type="Gene3D" id="3.40.250.10">
    <property type="entry name" value="Rhodanese-like domain"/>
    <property type="match status" value="2"/>
</dbReference>
<reference evidence="3 4" key="1">
    <citation type="journal article" date="2005" name="Int. J. Syst. Evol. Microbiol.">
        <title>Bacillus cibi sp. nov., isolated from jeotgal, a traditional Korean fermented seafood.</title>
        <authorList>
            <person name="Yoon J.H."/>
            <person name="Lee C.H."/>
            <person name="Oh T.K."/>
        </authorList>
    </citation>
    <scope>NUCLEOTIDE SEQUENCE [LARGE SCALE GENOMIC DNA]</scope>
    <source>
        <strain evidence="3 4">DSM 16189</strain>
    </source>
</reference>
<dbReference type="SUPFAM" id="SSF56281">
    <property type="entry name" value="Metallo-hydrolase/oxidoreductase"/>
    <property type="match status" value="1"/>
</dbReference>
<protein>
    <submittedName>
        <fullName evidence="3">Zn-dependent hydrolase</fullName>
    </submittedName>
</protein>
<feature type="domain" description="Rhodanese" evidence="2">
    <location>
        <begin position="379"/>
        <end position="467"/>
    </location>
</feature>
<dbReference type="Gene3D" id="3.60.15.10">
    <property type="entry name" value="Ribonuclease Z/Hydroxyacylglutathione hydrolase-like"/>
    <property type="match status" value="1"/>
</dbReference>
<dbReference type="GO" id="GO:0006749">
    <property type="term" value="P:glutathione metabolic process"/>
    <property type="evidence" value="ECO:0007669"/>
    <property type="project" value="InterPro"/>
</dbReference>
<dbReference type="Pfam" id="PF00753">
    <property type="entry name" value="Lactamase_B"/>
    <property type="match status" value="1"/>
</dbReference>
<dbReference type="SUPFAM" id="SSF52821">
    <property type="entry name" value="Rhodanese/Cell cycle control phosphatase"/>
    <property type="match status" value="2"/>
</dbReference>
<evidence type="ECO:0000313" key="4">
    <source>
        <dbReference type="Proteomes" id="UP000028549"/>
    </source>
</evidence>
<comment type="caution">
    <text evidence="3">The sequence shown here is derived from an EMBL/GenBank/DDBJ whole genome shotgun (WGS) entry which is preliminary data.</text>
</comment>
<evidence type="ECO:0000259" key="2">
    <source>
        <dbReference type="PROSITE" id="PS50206"/>
    </source>
</evidence>
<keyword evidence="4" id="KW-1185">Reference proteome</keyword>
<dbReference type="InterPro" id="IPR044528">
    <property type="entry name" value="POD-like_MBL-fold"/>
</dbReference>
<sequence length="469" mass="51818">MFFRSFFDENLAQMSYFVGCQKTGEALIVDPARHISPYLETAAKEGFHISAVTETHIHADYVSGSRELAKKTGAKLFLSDEGDENWKYGFAEEFDHEFLKDGSVFTIGKIELKVLHTPGHTPESISYVLTDRGGGSDVPMGIFTGDFVFVGDIGRPDLLEKAAGVKGTAEAGAAAMYQSVQKFRELPDYMQVWPAHGAGSSCGKALGAVPVTTAGYEKKNNWAFKLDNKDDFIEELLKGQPEPPKYFALMKKVNKEGPDYLREADIQEMSDKDLKKNLEVQVIDTRPSDLFKEGHLPGSLNIPFGKTFANWAGWLLDYSREAVLVCESASVEQAKKMLESVGYDKTAAYIEPKGISEISDMETYEEVTAAEAADLLKSNPEDYAVIDVRNAAEWEQGHILEAKHMMLGTIQKRTDELPGDKKLLVHCQSGVRSAIAMSVLQAEGYKDSINIIGGFSAWKEADLPYSKES</sequence>
<dbReference type="OrthoDB" id="9784009at2"/>
<dbReference type="GO" id="GO:0050313">
    <property type="term" value="F:sulfur dioxygenase activity"/>
    <property type="evidence" value="ECO:0007669"/>
    <property type="project" value="InterPro"/>
</dbReference>
<evidence type="ECO:0000313" key="3">
    <source>
        <dbReference type="EMBL" id="KEZ52051.1"/>
    </source>
</evidence>
<dbReference type="InterPro" id="IPR051682">
    <property type="entry name" value="Mito_Persulfide_Diox"/>
</dbReference>